<dbReference type="OrthoDB" id="10264505at2759"/>
<dbReference type="Pfam" id="PF00085">
    <property type="entry name" value="Thioredoxin"/>
    <property type="match status" value="2"/>
</dbReference>
<gene>
    <name evidence="10" type="ORF">G7Z17_g4656</name>
</gene>
<dbReference type="CDD" id="cd02981">
    <property type="entry name" value="PDI_b_family"/>
    <property type="match status" value="1"/>
</dbReference>
<dbReference type="InterPro" id="IPR013766">
    <property type="entry name" value="Thioredoxin_domain"/>
</dbReference>
<evidence type="ECO:0000256" key="7">
    <source>
        <dbReference type="SAM" id="MobiDB-lite"/>
    </source>
</evidence>
<dbReference type="Gene3D" id="3.40.30.10">
    <property type="entry name" value="Glutaredoxin"/>
    <property type="match status" value="2"/>
</dbReference>
<feature type="compositionally biased region" description="Acidic residues" evidence="7">
    <location>
        <begin position="477"/>
        <end position="491"/>
    </location>
</feature>
<organism evidence="10 11">
    <name type="scientific">Cylindrodendrum hubeiense</name>
    <dbReference type="NCBI Taxonomy" id="595255"/>
    <lineage>
        <taxon>Eukaryota</taxon>
        <taxon>Fungi</taxon>
        <taxon>Dikarya</taxon>
        <taxon>Ascomycota</taxon>
        <taxon>Pezizomycotina</taxon>
        <taxon>Sordariomycetes</taxon>
        <taxon>Hypocreomycetidae</taxon>
        <taxon>Hypocreales</taxon>
        <taxon>Nectriaceae</taxon>
        <taxon>Cylindrodendrum</taxon>
    </lineage>
</organism>
<evidence type="ECO:0000256" key="8">
    <source>
        <dbReference type="SAM" id="SignalP"/>
    </source>
</evidence>
<keyword evidence="8" id="KW-0732">Signal</keyword>
<evidence type="ECO:0000313" key="11">
    <source>
        <dbReference type="Proteomes" id="UP000722485"/>
    </source>
</evidence>
<feature type="domain" description="Thioredoxin" evidence="9">
    <location>
        <begin position="7"/>
        <end position="143"/>
    </location>
</feature>
<evidence type="ECO:0000256" key="3">
    <source>
        <dbReference type="ARBA" id="ARBA00012723"/>
    </source>
</evidence>
<protein>
    <recommendedName>
        <fullName evidence="3">protein disulfide-isomerase</fullName>
        <ecNumber evidence="3">5.3.4.1</ecNumber>
    </recommendedName>
</protein>
<dbReference type="AlphaFoldDB" id="A0A9P5HEH0"/>
<comment type="caution">
    <text evidence="10">The sequence shown here is derived from an EMBL/GenBank/DDBJ whole genome shotgun (WGS) entry which is preliminary data.</text>
</comment>
<evidence type="ECO:0000313" key="10">
    <source>
        <dbReference type="EMBL" id="KAF7551926.1"/>
    </source>
</evidence>
<proteinExistence type="predicted"/>
<evidence type="ECO:0000259" key="9">
    <source>
        <dbReference type="PROSITE" id="PS51352"/>
    </source>
</evidence>
<dbReference type="Proteomes" id="UP000722485">
    <property type="component" value="Unassembled WGS sequence"/>
</dbReference>
<accession>A0A9P5HEH0</accession>
<dbReference type="PRINTS" id="PR00421">
    <property type="entry name" value="THIOREDOXIN"/>
</dbReference>
<evidence type="ECO:0000256" key="6">
    <source>
        <dbReference type="ARBA" id="ARBA00023284"/>
    </source>
</evidence>
<dbReference type="CDD" id="cd03002">
    <property type="entry name" value="PDI_a_MPD1_like"/>
    <property type="match status" value="1"/>
</dbReference>
<evidence type="ECO:0000256" key="5">
    <source>
        <dbReference type="ARBA" id="ARBA00023235"/>
    </source>
</evidence>
<dbReference type="InterPro" id="IPR057305">
    <property type="entry name" value="Thioredox_PDIA6_C"/>
</dbReference>
<feature type="region of interest" description="Disordered" evidence="7">
    <location>
        <begin position="240"/>
        <end position="299"/>
    </location>
</feature>
<dbReference type="PROSITE" id="PS00194">
    <property type="entry name" value="THIOREDOXIN_1"/>
    <property type="match status" value="1"/>
</dbReference>
<feature type="compositionally biased region" description="Basic and acidic residues" evidence="7">
    <location>
        <begin position="253"/>
        <end position="285"/>
    </location>
</feature>
<dbReference type="GO" id="GO:0034976">
    <property type="term" value="P:response to endoplasmic reticulum stress"/>
    <property type="evidence" value="ECO:0007669"/>
    <property type="project" value="TreeGrafter"/>
</dbReference>
<dbReference type="SUPFAM" id="SSF52833">
    <property type="entry name" value="Thioredoxin-like"/>
    <property type="match status" value="2"/>
</dbReference>
<dbReference type="InterPro" id="IPR017937">
    <property type="entry name" value="Thioredoxin_CS"/>
</dbReference>
<dbReference type="Pfam" id="PF24541">
    <property type="entry name" value="Thioredox_PDIA6_C"/>
    <property type="match status" value="1"/>
</dbReference>
<dbReference type="EC" id="5.3.4.1" evidence="3"/>
<sequence length="498" mass="54252">MHNPTTVLVTLTAALAALPAAHAGLYAKNSPVIQLNAATYDKLIAKSNYTSIVEFYAPWCGHCKNLQPAYEKVAKSLDGLAKVAAIDCDEESNKQFCSMQGVKGFPSLKIVRPGKKSGRPVVEDYNGERTAAAISQAVAAKINNHVTRVTSNELAGFLEGDKPKAILYSNKGTTSPLLRSIAIDFLDVISVAQIRDKEAAAVKHFNIEKFPTLVLIPEGKDPIIYDGAMDKKEIVKFLSQVGEPNPDPAPPKKKADQPKAKGKATGEKKSKNPKEEKPVEDKASAESESSTSSAETTADTAIPSIIPIASLSTQEELAKECLERKSHTCLLVFTPSEETEIGTKAVGALSHINTKYVHSKRRLFPFFHITRESEAASTLPRALQLSAEVSMVAINSRRGWWRQYEGDFSHQSVENWIDAIRMGEGSKNKLPAGIVIEPTETAASSSEATEATKAEAEPEVETEAVKEETVEDVKEETVEDVEEEAVEEEEEKIIHEEL</sequence>
<feature type="region of interest" description="Disordered" evidence="7">
    <location>
        <begin position="439"/>
        <end position="498"/>
    </location>
</feature>
<feature type="compositionally biased region" description="Low complexity" evidence="7">
    <location>
        <begin position="286"/>
        <end position="299"/>
    </location>
</feature>
<dbReference type="GO" id="GO:0005788">
    <property type="term" value="C:endoplasmic reticulum lumen"/>
    <property type="evidence" value="ECO:0007669"/>
    <property type="project" value="UniProtKB-SubCell"/>
</dbReference>
<feature type="compositionally biased region" description="Basic and acidic residues" evidence="7">
    <location>
        <begin position="463"/>
        <end position="476"/>
    </location>
</feature>
<dbReference type="EMBL" id="JAANBB010000069">
    <property type="protein sequence ID" value="KAF7551926.1"/>
    <property type="molecule type" value="Genomic_DNA"/>
</dbReference>
<dbReference type="GO" id="GO:0015035">
    <property type="term" value="F:protein-disulfide reductase activity"/>
    <property type="evidence" value="ECO:0007669"/>
    <property type="project" value="TreeGrafter"/>
</dbReference>
<feature type="signal peptide" evidence="8">
    <location>
        <begin position="1"/>
        <end position="23"/>
    </location>
</feature>
<feature type="chain" id="PRO_5040382985" description="protein disulfide-isomerase" evidence="8">
    <location>
        <begin position="24"/>
        <end position="498"/>
    </location>
</feature>
<dbReference type="InterPro" id="IPR036249">
    <property type="entry name" value="Thioredoxin-like_sf"/>
</dbReference>
<dbReference type="PANTHER" id="PTHR45815:SF3">
    <property type="entry name" value="PROTEIN DISULFIDE-ISOMERASE A6"/>
    <property type="match status" value="1"/>
</dbReference>
<reference evidence="10" key="1">
    <citation type="submission" date="2020-03" db="EMBL/GenBank/DDBJ databases">
        <title>Draft Genome Sequence of Cylindrodendrum hubeiense.</title>
        <authorList>
            <person name="Buettner E."/>
            <person name="Kellner H."/>
        </authorList>
    </citation>
    <scope>NUCLEOTIDE SEQUENCE</scope>
    <source>
        <strain evidence="10">IHI 201604</strain>
    </source>
</reference>
<keyword evidence="11" id="KW-1185">Reference proteome</keyword>
<keyword evidence="5" id="KW-0413">Isomerase</keyword>
<dbReference type="PROSITE" id="PS51352">
    <property type="entry name" value="THIOREDOXIN_2"/>
    <property type="match status" value="1"/>
</dbReference>
<dbReference type="GO" id="GO:0003756">
    <property type="term" value="F:protein disulfide isomerase activity"/>
    <property type="evidence" value="ECO:0007669"/>
    <property type="project" value="UniProtKB-EC"/>
</dbReference>
<dbReference type="PANTHER" id="PTHR45815">
    <property type="entry name" value="PROTEIN DISULFIDE-ISOMERASE A6"/>
    <property type="match status" value="1"/>
</dbReference>
<evidence type="ECO:0000256" key="4">
    <source>
        <dbReference type="ARBA" id="ARBA00023157"/>
    </source>
</evidence>
<evidence type="ECO:0000256" key="2">
    <source>
        <dbReference type="ARBA" id="ARBA00004319"/>
    </source>
</evidence>
<comment type="subcellular location">
    <subcellularLocation>
        <location evidence="2">Endoplasmic reticulum lumen</location>
    </subcellularLocation>
</comment>
<keyword evidence="4" id="KW-1015">Disulfide bond</keyword>
<name>A0A9P5HEH0_9HYPO</name>
<comment type="catalytic activity">
    <reaction evidence="1">
        <text>Catalyzes the rearrangement of -S-S- bonds in proteins.</text>
        <dbReference type="EC" id="5.3.4.1"/>
    </reaction>
</comment>
<evidence type="ECO:0000256" key="1">
    <source>
        <dbReference type="ARBA" id="ARBA00001182"/>
    </source>
</evidence>
<keyword evidence="6" id="KW-0676">Redox-active center</keyword>
<feature type="compositionally biased region" description="Low complexity" evidence="7">
    <location>
        <begin position="439"/>
        <end position="449"/>
    </location>
</feature>